<keyword evidence="2" id="KW-0597">Phosphoprotein</keyword>
<feature type="compositionally biased region" description="Acidic residues" evidence="3">
    <location>
        <begin position="182"/>
        <end position="194"/>
    </location>
</feature>
<organism evidence="4 5">
    <name type="scientific">Portunus trituberculatus</name>
    <name type="common">Swimming crab</name>
    <name type="synonym">Neptunus trituberculatus</name>
    <dbReference type="NCBI Taxonomy" id="210409"/>
    <lineage>
        <taxon>Eukaryota</taxon>
        <taxon>Metazoa</taxon>
        <taxon>Ecdysozoa</taxon>
        <taxon>Arthropoda</taxon>
        <taxon>Crustacea</taxon>
        <taxon>Multicrustacea</taxon>
        <taxon>Malacostraca</taxon>
        <taxon>Eumalacostraca</taxon>
        <taxon>Eucarida</taxon>
        <taxon>Decapoda</taxon>
        <taxon>Pleocyemata</taxon>
        <taxon>Brachyura</taxon>
        <taxon>Eubrachyura</taxon>
        <taxon>Portunoidea</taxon>
        <taxon>Portunidae</taxon>
        <taxon>Portuninae</taxon>
        <taxon>Portunus</taxon>
    </lineage>
</organism>
<evidence type="ECO:0000256" key="3">
    <source>
        <dbReference type="SAM" id="MobiDB-lite"/>
    </source>
</evidence>
<feature type="compositionally biased region" description="Basic and acidic residues" evidence="3">
    <location>
        <begin position="473"/>
        <end position="489"/>
    </location>
</feature>
<feature type="region of interest" description="Disordered" evidence="3">
    <location>
        <begin position="1"/>
        <end position="21"/>
    </location>
</feature>
<dbReference type="PANTHER" id="PTHR12842">
    <property type="entry name" value="FI01459P"/>
    <property type="match status" value="1"/>
</dbReference>
<feature type="region of interest" description="Disordered" evidence="3">
    <location>
        <begin position="163"/>
        <end position="405"/>
    </location>
</feature>
<reference evidence="4 5" key="1">
    <citation type="submission" date="2019-05" db="EMBL/GenBank/DDBJ databases">
        <title>Another draft genome of Portunus trituberculatus and its Hox gene families provides insights of decapod evolution.</title>
        <authorList>
            <person name="Jeong J.-H."/>
            <person name="Song I."/>
            <person name="Kim S."/>
            <person name="Choi T."/>
            <person name="Kim D."/>
            <person name="Ryu S."/>
            <person name="Kim W."/>
        </authorList>
    </citation>
    <scope>NUCLEOTIDE SEQUENCE [LARGE SCALE GENOMIC DNA]</scope>
    <source>
        <tissue evidence="4">Muscle</tissue>
    </source>
</reference>
<feature type="compositionally biased region" description="Basic and acidic residues" evidence="3">
    <location>
        <begin position="77"/>
        <end position="96"/>
    </location>
</feature>
<evidence type="ECO:0000313" key="5">
    <source>
        <dbReference type="Proteomes" id="UP000324222"/>
    </source>
</evidence>
<dbReference type="Proteomes" id="UP000324222">
    <property type="component" value="Unassembled WGS sequence"/>
</dbReference>
<feature type="compositionally biased region" description="Basic residues" evidence="3">
    <location>
        <begin position="292"/>
        <end position="305"/>
    </location>
</feature>
<dbReference type="PANTHER" id="PTHR12842:SF6">
    <property type="entry name" value="FI01459P"/>
    <property type="match status" value="1"/>
</dbReference>
<dbReference type="InterPro" id="IPR007998">
    <property type="entry name" value="DUF719"/>
</dbReference>
<feature type="compositionally biased region" description="Polar residues" evidence="3">
    <location>
        <begin position="202"/>
        <end position="212"/>
    </location>
</feature>
<name>A0A5B7DJN7_PORTR</name>
<feature type="region of interest" description="Disordered" evidence="3">
    <location>
        <begin position="460"/>
        <end position="495"/>
    </location>
</feature>
<comment type="similarity">
    <text evidence="1">Belongs to the FAM114 family.</text>
</comment>
<evidence type="ECO:0000256" key="1">
    <source>
        <dbReference type="ARBA" id="ARBA00006903"/>
    </source>
</evidence>
<feature type="compositionally biased region" description="Basic and acidic residues" evidence="3">
    <location>
        <begin position="356"/>
        <end position="368"/>
    </location>
</feature>
<keyword evidence="5" id="KW-1185">Reference proteome</keyword>
<accession>A0A5B7DJN7</accession>
<dbReference type="AlphaFoldDB" id="A0A5B7DJN7"/>
<feature type="compositionally biased region" description="Polar residues" evidence="3">
    <location>
        <begin position="343"/>
        <end position="353"/>
    </location>
</feature>
<feature type="region of interest" description="Disordered" evidence="3">
    <location>
        <begin position="50"/>
        <end position="123"/>
    </location>
</feature>
<feature type="compositionally biased region" description="Acidic residues" evidence="3">
    <location>
        <begin position="8"/>
        <end position="21"/>
    </location>
</feature>
<comment type="caution">
    <text evidence="4">The sequence shown here is derived from an EMBL/GenBank/DDBJ whole genome shotgun (WGS) entry which is preliminary data.</text>
</comment>
<evidence type="ECO:0000313" key="4">
    <source>
        <dbReference type="EMBL" id="MPC21772.1"/>
    </source>
</evidence>
<feature type="compositionally biased region" description="Polar residues" evidence="3">
    <location>
        <begin position="374"/>
        <end position="385"/>
    </location>
</feature>
<sequence length="742" mass="81224">MLRTMSSESEDEFQSADEGSDLEDLECNLKRTLLQQHQPVHAAPCERVCEAEEDAAQNEASKKVPSTSTSDAEDDVDTNKNREDTSERTQINKESDLLGISEDESSSMSVSCTKDDESIKETPVQQLEVGRCIKDNDTQEICEKSYSCVEELRKGFTAEKLEKSDKFQTEELKSDKQNYEVQSEELIEDSEEKSEDVKCKQKVSSQTALSENLKTECIADEVEPLISNSEPLPENKGDEPLPENKGDEVEPLTSNTEPLPGDEVEPLTSNTNPLPENKGDEVEPLASNSKPKPVRQSKIGMKKPREKLGERLGTRKLGTKVANKSIDGISSDSLKYKEEDRNTSTNKSRSPLTAKTVEKNREKEDEKMKKRQQWVEQQERWNQALNLDKDKKEASGNDDGWSAPWGGWGGTLLSAASTFTREVGRGVGTVMETVESSIGVPSPEVMAEEVCKSEHLKTALEEKTTSQSLGEGKQTESEKQTNSKEDSVGGDKSGSQVEASYGLGGFSLGSLVSGVSGALETASSKVMFGASHRYIQGHVLMGGLDTLEVIGRKAMDVIQEGDPGLHKKRAFLSNKKPNLSQTTCELDELEQLEEDVTEVVSGVVTKMGLQLHPKKLIEAWSLVQEKAAFVQEVGLEETGEGEGVLFSAMAQLVAQLCALAHKGGELALITPDADPLDLASHFKELAQVVSCGLEKVADQVCGAITSEGSPVDSQVSNTITNIYLQVLWPLFFKVLKDEKSFS</sequence>
<dbReference type="EMBL" id="VSRR010001015">
    <property type="protein sequence ID" value="MPC21772.1"/>
    <property type="molecule type" value="Genomic_DNA"/>
</dbReference>
<gene>
    <name evidence="4" type="primary">Fam114a2</name>
    <name evidence="4" type="ORF">E2C01_014766</name>
</gene>
<proteinExistence type="inferred from homology"/>
<protein>
    <submittedName>
        <fullName evidence="4">Protein FAM114A2</fullName>
    </submittedName>
</protein>
<evidence type="ECO:0000256" key="2">
    <source>
        <dbReference type="ARBA" id="ARBA00022553"/>
    </source>
</evidence>
<dbReference type="OrthoDB" id="5597648at2759"/>
<feature type="compositionally biased region" description="Basic and acidic residues" evidence="3">
    <location>
        <begin position="163"/>
        <end position="178"/>
    </location>
</feature>
<feature type="compositionally biased region" description="Basic and acidic residues" evidence="3">
    <location>
        <begin position="233"/>
        <end position="248"/>
    </location>
</feature>
<dbReference type="Pfam" id="PF05334">
    <property type="entry name" value="DUF719"/>
    <property type="match status" value="1"/>
</dbReference>